<comment type="caution">
    <text evidence="2">The sequence shown here is derived from an EMBL/GenBank/DDBJ whole genome shotgun (WGS) entry which is preliminary data.</text>
</comment>
<evidence type="ECO:0000313" key="2">
    <source>
        <dbReference type="EMBL" id="MPM82852.1"/>
    </source>
</evidence>
<evidence type="ECO:0000256" key="1">
    <source>
        <dbReference type="SAM" id="Phobius"/>
    </source>
</evidence>
<keyword evidence="1" id="KW-0472">Membrane</keyword>
<organism evidence="2">
    <name type="scientific">bioreactor metagenome</name>
    <dbReference type="NCBI Taxonomy" id="1076179"/>
    <lineage>
        <taxon>unclassified sequences</taxon>
        <taxon>metagenomes</taxon>
        <taxon>ecological metagenomes</taxon>
    </lineage>
</organism>
<proteinExistence type="predicted"/>
<sequence length="297" mass="34242">MKKKWLYLIIIGLLSLNFYTLIKLNRLKTYVDNLVYQVDYSDNILRNEINAIYSNVDEKLKKQGSILDSHQLTLGQLNVEAVTVPITLRITPKEASETLKASLQLDNKIITMKKEGTSFSVTFDAYVLDKPEMKVVLENNGVQKIETFEEHIDLRNKYFLEISGGIEGSSSYGSDTFQHRGTISLYFSYTEYNSPKKITVIKEVNENIISQNTEEASYHNSIPLNEKYKLSKGDKLDIYAIVEDQYGFNYKYKLLNYEVDSNGNPIPGNHEFPEKRVVEIRDKSGKIIYEPKNDFIK</sequence>
<name>A0A645D291_9ZZZZ</name>
<dbReference type="AlphaFoldDB" id="A0A645D291"/>
<reference evidence="2" key="1">
    <citation type="submission" date="2019-08" db="EMBL/GenBank/DDBJ databases">
        <authorList>
            <person name="Kucharzyk K."/>
            <person name="Murdoch R.W."/>
            <person name="Higgins S."/>
            <person name="Loffler F."/>
        </authorList>
    </citation>
    <scope>NUCLEOTIDE SEQUENCE</scope>
</reference>
<gene>
    <name evidence="2" type="ORF">SDC9_129914</name>
</gene>
<feature type="transmembrane region" description="Helical" evidence="1">
    <location>
        <begin position="5"/>
        <end position="22"/>
    </location>
</feature>
<keyword evidence="1" id="KW-0812">Transmembrane</keyword>
<dbReference type="EMBL" id="VSSQ01031808">
    <property type="protein sequence ID" value="MPM82852.1"/>
    <property type="molecule type" value="Genomic_DNA"/>
</dbReference>
<protein>
    <submittedName>
        <fullName evidence="2">Uncharacterized protein</fullName>
    </submittedName>
</protein>
<accession>A0A645D291</accession>
<keyword evidence="1" id="KW-1133">Transmembrane helix</keyword>